<evidence type="ECO:0000313" key="3">
    <source>
        <dbReference type="Proteomes" id="UP001632037"/>
    </source>
</evidence>
<dbReference type="EMBL" id="JBIMZQ010000033">
    <property type="protein sequence ID" value="KAL3662158.1"/>
    <property type="molecule type" value="Genomic_DNA"/>
</dbReference>
<protein>
    <recommendedName>
        <fullName evidence="4">Heterokaryon incompatibility domain-containing protein</fullName>
    </recommendedName>
</protein>
<dbReference type="PANTHER" id="PTHR24148:SF64">
    <property type="entry name" value="HETEROKARYON INCOMPATIBILITY DOMAIN-CONTAINING PROTEIN"/>
    <property type="match status" value="1"/>
</dbReference>
<feature type="compositionally biased region" description="Basic and acidic residues" evidence="1">
    <location>
        <begin position="19"/>
        <end position="32"/>
    </location>
</feature>
<dbReference type="PANTHER" id="PTHR24148">
    <property type="entry name" value="ANKYRIN REPEAT DOMAIN-CONTAINING PROTEIN 39 HOMOLOG-RELATED"/>
    <property type="match status" value="1"/>
</dbReference>
<sequence>METPLSPPEENDTSAVADENQKATSDFERTSDESETVELFNWPPLLPAMSNTTATKSTSLLSHVGGAVGNFLRMGDCERGINEEIKEVIQFLNPVIKPVLTQIKQIAMQPPMTPKDEEHLRRYKTEAQRPQNSSFSRQNGVHLFKLVYDDKVKTKYPYRVCYTSEPIQYNEVIAITYAWHETQEKKMVPLADKRGDPMELGVEWDVEAVLKTLAELSKDNWIWMDQFSLMQNDELTETLSYSIPTIYRSVRVVAFLPYKVCERLFSLIKKFRENDTPEVADALAEFLLHDLVCECTDGIYGWLSRLWTWQELMLATSLQFVWGLGVSQWTRREIFNEKLAPKEQELEEEERSIFSRVLAKAKKEGRKIKKIVKHSLTDLTVYEQPLTKLLNELTKRNTESVIIPKGDSATLSMGYYFCMRLLCGAEIYMPSASRTAPMNCLKVLQQIASTGRKGGRVYDCYYAAAAFIDHPTFLPTKKKTIAVQNQQDKHDDLKDETILRQAYLGLYECEHARLRLPEKFRNVLDDPDRLLQAYTELYIKHNNQSPDLNGEDNAALQHAFVDLYHKAHGTTLVKYTGAPVPNVNCVGNSSDEETDQDDFHPIAWEKNTQSRRNLDKLNSLSEQYLEKRSLLAYLIQADIRGGFLNAFVLSGMHEEAFCETREEDEAFCGSAYNIISIDRIKVGRIQDVWMNSVYKIVANLHPSQLTRVRNFNTIPTDMRLALFPLAHAIIHAASFKIDPFPAHFVKTFSALLGSRTTQDYVDAVTMILGESFDFISDKNGDTPRPQKNQFQLAKIKFSDGTRCVGVISSLMKGFLVETASKETDSTIGKFLFQTFVPPVMHSMEACAVKVVKSHHRLLLCGGILSDWSIVGYIPGFDAEANEAALGPVSHSEVREIKRILVK</sequence>
<feature type="region of interest" description="Disordered" evidence="1">
    <location>
        <begin position="1"/>
        <end position="35"/>
    </location>
</feature>
<evidence type="ECO:0000256" key="1">
    <source>
        <dbReference type="SAM" id="MobiDB-lite"/>
    </source>
</evidence>
<dbReference type="InterPro" id="IPR052895">
    <property type="entry name" value="HetReg/Transcr_Mod"/>
</dbReference>
<dbReference type="Proteomes" id="UP001632037">
    <property type="component" value="Unassembled WGS sequence"/>
</dbReference>
<organism evidence="2 3">
    <name type="scientific">Phytophthora oleae</name>
    <dbReference type="NCBI Taxonomy" id="2107226"/>
    <lineage>
        <taxon>Eukaryota</taxon>
        <taxon>Sar</taxon>
        <taxon>Stramenopiles</taxon>
        <taxon>Oomycota</taxon>
        <taxon>Peronosporomycetes</taxon>
        <taxon>Peronosporales</taxon>
        <taxon>Peronosporaceae</taxon>
        <taxon>Phytophthora</taxon>
    </lineage>
</organism>
<reference evidence="2 3" key="1">
    <citation type="submission" date="2024-09" db="EMBL/GenBank/DDBJ databases">
        <title>Genome sequencing and assembly of Phytophthora oleae, isolate VK10A, causative agent of rot of olive drupes.</title>
        <authorList>
            <person name="Conti Taguali S."/>
            <person name="Riolo M."/>
            <person name="La Spada F."/>
            <person name="Cacciola S.O."/>
            <person name="Dionisio G."/>
        </authorList>
    </citation>
    <scope>NUCLEOTIDE SEQUENCE [LARGE SCALE GENOMIC DNA]</scope>
    <source>
        <strain evidence="2 3">VK10A</strain>
    </source>
</reference>
<accession>A0ABD3F611</accession>
<gene>
    <name evidence="2" type="ORF">V7S43_012958</name>
</gene>
<evidence type="ECO:0000313" key="2">
    <source>
        <dbReference type="EMBL" id="KAL3662158.1"/>
    </source>
</evidence>
<comment type="caution">
    <text evidence="2">The sequence shown here is derived from an EMBL/GenBank/DDBJ whole genome shotgun (WGS) entry which is preliminary data.</text>
</comment>
<name>A0ABD3F611_9STRA</name>
<keyword evidence="3" id="KW-1185">Reference proteome</keyword>
<dbReference type="AlphaFoldDB" id="A0ABD3F611"/>
<proteinExistence type="predicted"/>
<evidence type="ECO:0008006" key="4">
    <source>
        <dbReference type="Google" id="ProtNLM"/>
    </source>
</evidence>